<evidence type="ECO:0000313" key="2">
    <source>
        <dbReference type="EMBL" id="CAG8652279.1"/>
    </source>
</evidence>
<dbReference type="EMBL" id="CAJVPQ010004475">
    <property type="protein sequence ID" value="CAG8652279.1"/>
    <property type="molecule type" value="Genomic_DNA"/>
</dbReference>
<sequence>MKVWLSDHVKNEDVIIWQDDRVYTLLESICKRSTIESTFGEKEKSQQKQIFKENNKVENSSDMTDSTSTVVGDYDDDPVEIYKMNEVKSSLFQFSLKIINDRIRQVEDEARKVYESANNVEDVKCHEILQVIKQKQEFRDEMFSFVCGN</sequence>
<dbReference type="Proteomes" id="UP000789570">
    <property type="component" value="Unassembled WGS sequence"/>
</dbReference>
<organism evidence="2 3">
    <name type="scientific">Funneliformis caledonium</name>
    <dbReference type="NCBI Taxonomy" id="1117310"/>
    <lineage>
        <taxon>Eukaryota</taxon>
        <taxon>Fungi</taxon>
        <taxon>Fungi incertae sedis</taxon>
        <taxon>Mucoromycota</taxon>
        <taxon>Glomeromycotina</taxon>
        <taxon>Glomeromycetes</taxon>
        <taxon>Glomerales</taxon>
        <taxon>Glomeraceae</taxon>
        <taxon>Funneliformis</taxon>
    </lineage>
</organism>
<keyword evidence="3" id="KW-1185">Reference proteome</keyword>
<reference evidence="2" key="1">
    <citation type="submission" date="2021-06" db="EMBL/GenBank/DDBJ databases">
        <authorList>
            <person name="Kallberg Y."/>
            <person name="Tangrot J."/>
            <person name="Rosling A."/>
        </authorList>
    </citation>
    <scope>NUCLEOTIDE SEQUENCE</scope>
    <source>
        <strain evidence="2">UK204</strain>
    </source>
</reference>
<evidence type="ECO:0000256" key="1">
    <source>
        <dbReference type="SAM" id="MobiDB-lite"/>
    </source>
</evidence>
<protein>
    <submittedName>
        <fullName evidence="2">16345_t:CDS:1</fullName>
    </submittedName>
</protein>
<evidence type="ECO:0000313" key="3">
    <source>
        <dbReference type="Proteomes" id="UP000789570"/>
    </source>
</evidence>
<feature type="region of interest" description="Disordered" evidence="1">
    <location>
        <begin position="44"/>
        <end position="71"/>
    </location>
</feature>
<dbReference type="AlphaFoldDB" id="A0A9N9DV84"/>
<feature type="compositionally biased region" description="Basic and acidic residues" evidence="1">
    <location>
        <begin position="44"/>
        <end position="56"/>
    </location>
</feature>
<accession>A0A9N9DV84</accession>
<comment type="caution">
    <text evidence="2">The sequence shown here is derived from an EMBL/GenBank/DDBJ whole genome shotgun (WGS) entry which is preliminary data.</text>
</comment>
<dbReference type="OrthoDB" id="2323654at2759"/>
<name>A0A9N9DV84_9GLOM</name>
<proteinExistence type="predicted"/>
<gene>
    <name evidence="2" type="ORF">FCALED_LOCUS11131</name>
</gene>
<feature type="compositionally biased region" description="Low complexity" evidence="1">
    <location>
        <begin position="60"/>
        <end position="69"/>
    </location>
</feature>